<dbReference type="AlphaFoldDB" id="A0A501PRM3"/>
<protein>
    <recommendedName>
        <fullName evidence="4">EAL domain-containing protein</fullName>
    </recommendedName>
</protein>
<reference evidence="3" key="1">
    <citation type="submission" date="2019-06" db="EMBL/GenBank/DDBJ databases">
        <title>The complete genome of Emcibacter congregatus ZYLT.</title>
        <authorList>
            <person name="Zhao Z."/>
        </authorList>
    </citation>
    <scope>NUCLEOTIDE SEQUENCE [LARGE SCALE GENOMIC DNA]</scope>
    <source>
        <strain evidence="3">MCCC 1A06723</strain>
    </source>
</reference>
<evidence type="ECO:0000313" key="2">
    <source>
        <dbReference type="EMBL" id="TPD62767.1"/>
    </source>
</evidence>
<sequence length="448" mass="50668">MAQGKRSVFDRFKSGNGGQKLAPPKSRPLRSLSSGDDGSSSVKPITNSKLESFLEKDDIALSGRAQLISMLSMKEKVGDSWNSVKGRIASAFESSLESSCSPNDNLFKRSDEEYIAIFSSQTAENKSPDDLSNICRNLMVEVARKFLGEIEPDPDIARTIYGFKDGKFLFDREVREGPDRKKAGSAAKPEEQKSSVNDLFVSNERFDLLYRPNWSVSHETITTYSVHASAHDAQDNVRYDYNVLKDKTALECLIGLDWLLLSDSIEIMEGLYINNFRTVYAIPVHYETVFSPERIKGYLLRCKKIPEELRKYVIFNLTGIPDGVPVTKLQMIISSLKPYCNSVQLECASLPRDCSKLVMPGLRYLKYRLPDKVPSDKSYWVKMAEFAISCKKNKLLSVITNVNSVEHLMITREIGVNFLSGDIIGNYCEIPEHMQKIKWQELVNKAEF</sequence>
<feature type="region of interest" description="Disordered" evidence="1">
    <location>
        <begin position="1"/>
        <end position="45"/>
    </location>
</feature>
<feature type="compositionally biased region" description="Low complexity" evidence="1">
    <location>
        <begin position="29"/>
        <end position="41"/>
    </location>
</feature>
<evidence type="ECO:0000313" key="3">
    <source>
        <dbReference type="Proteomes" id="UP000319148"/>
    </source>
</evidence>
<comment type="caution">
    <text evidence="2">The sequence shown here is derived from an EMBL/GenBank/DDBJ whole genome shotgun (WGS) entry which is preliminary data.</text>
</comment>
<organism evidence="2 3">
    <name type="scientific">Emcibacter nanhaiensis</name>
    <dbReference type="NCBI Taxonomy" id="1505037"/>
    <lineage>
        <taxon>Bacteria</taxon>
        <taxon>Pseudomonadati</taxon>
        <taxon>Pseudomonadota</taxon>
        <taxon>Alphaproteobacteria</taxon>
        <taxon>Emcibacterales</taxon>
        <taxon>Emcibacteraceae</taxon>
        <taxon>Emcibacter</taxon>
    </lineage>
</organism>
<name>A0A501PRM3_9PROT</name>
<dbReference type="Proteomes" id="UP000319148">
    <property type="component" value="Unassembled WGS sequence"/>
</dbReference>
<dbReference type="OrthoDB" id="7335474at2"/>
<proteinExistence type="predicted"/>
<gene>
    <name evidence="2" type="ORF">FIV46_01425</name>
</gene>
<dbReference type="RefSeq" id="WP_139938017.1">
    <property type="nucleotide sequence ID" value="NZ_JBHSYP010000022.1"/>
</dbReference>
<evidence type="ECO:0000256" key="1">
    <source>
        <dbReference type="SAM" id="MobiDB-lite"/>
    </source>
</evidence>
<evidence type="ECO:0008006" key="4">
    <source>
        <dbReference type="Google" id="ProtNLM"/>
    </source>
</evidence>
<keyword evidence="3" id="KW-1185">Reference proteome</keyword>
<dbReference type="EMBL" id="VFIY01000004">
    <property type="protein sequence ID" value="TPD62767.1"/>
    <property type="molecule type" value="Genomic_DNA"/>
</dbReference>
<accession>A0A501PRM3</accession>